<proteinExistence type="predicted"/>
<evidence type="ECO:0008006" key="3">
    <source>
        <dbReference type="Google" id="ProtNLM"/>
    </source>
</evidence>
<dbReference type="InterPro" id="IPR037079">
    <property type="entry name" value="AF2212/PG0164-like_sf"/>
</dbReference>
<organism evidence="1 2">
    <name type="scientific">Nibrella viscosa</name>
    <dbReference type="NCBI Taxonomy" id="1084524"/>
    <lineage>
        <taxon>Bacteria</taxon>
        <taxon>Pseudomonadati</taxon>
        <taxon>Bacteroidota</taxon>
        <taxon>Cytophagia</taxon>
        <taxon>Cytophagales</taxon>
        <taxon>Spirosomataceae</taxon>
        <taxon>Nibrella</taxon>
    </lineage>
</organism>
<evidence type="ECO:0000313" key="1">
    <source>
        <dbReference type="EMBL" id="GAA4396519.1"/>
    </source>
</evidence>
<sequence>MLVFTTQLQKFGSKGEKTGWIYIEIPAYLAAELKPGTKQSFRVKGQLDNLAIQAVALLPMGEGDFILPVNAGMRRKLRKAEGATVRVAIDVDEAPIPLSADLLECLQDDPQAQAFFNQLSKGHQKYFSDWIEEAKTMETKASRIAKAVRGLSMGMSFSEMYRYFKKQKQDK</sequence>
<reference evidence="2" key="1">
    <citation type="journal article" date="2019" name="Int. J. Syst. Evol. Microbiol.">
        <title>The Global Catalogue of Microorganisms (GCM) 10K type strain sequencing project: providing services to taxonomists for standard genome sequencing and annotation.</title>
        <authorList>
            <consortium name="The Broad Institute Genomics Platform"/>
            <consortium name="The Broad Institute Genome Sequencing Center for Infectious Disease"/>
            <person name="Wu L."/>
            <person name="Ma J."/>
        </authorList>
    </citation>
    <scope>NUCLEOTIDE SEQUENCE [LARGE SCALE GENOMIC DNA]</scope>
    <source>
        <strain evidence="2">JCM 17925</strain>
    </source>
</reference>
<keyword evidence="2" id="KW-1185">Reference proteome</keyword>
<dbReference type="RefSeq" id="WP_345263566.1">
    <property type="nucleotide sequence ID" value="NZ_BAABHB010000001.1"/>
</dbReference>
<dbReference type="Pfam" id="PF08922">
    <property type="entry name" value="DUF1905"/>
    <property type="match status" value="1"/>
</dbReference>
<dbReference type="SUPFAM" id="SSF141694">
    <property type="entry name" value="AF2212/PG0164-like"/>
    <property type="match status" value="1"/>
</dbReference>
<gene>
    <name evidence="1" type="ORF">GCM10023187_04730</name>
</gene>
<dbReference type="Pfam" id="PF13376">
    <property type="entry name" value="OmdA"/>
    <property type="match status" value="1"/>
</dbReference>
<evidence type="ECO:0000313" key="2">
    <source>
        <dbReference type="Proteomes" id="UP001500936"/>
    </source>
</evidence>
<dbReference type="Gene3D" id="2.40.30.100">
    <property type="entry name" value="AF2212/PG0164-like"/>
    <property type="match status" value="1"/>
</dbReference>
<dbReference type="EMBL" id="BAABHB010000001">
    <property type="protein sequence ID" value="GAA4396519.1"/>
    <property type="molecule type" value="Genomic_DNA"/>
</dbReference>
<protein>
    <recommendedName>
        <fullName evidence="3">Bacteriocin-protection, YdeI or OmpD-Associated</fullName>
    </recommendedName>
</protein>
<accession>A0ABP8JVS8</accession>
<comment type="caution">
    <text evidence="1">The sequence shown here is derived from an EMBL/GenBank/DDBJ whole genome shotgun (WGS) entry which is preliminary data.</text>
</comment>
<dbReference type="InterPro" id="IPR015018">
    <property type="entry name" value="DUF1905"/>
</dbReference>
<dbReference type="Proteomes" id="UP001500936">
    <property type="component" value="Unassembled WGS sequence"/>
</dbReference>
<name>A0ABP8JVS8_9BACT</name>